<keyword evidence="2" id="KW-1185">Reference proteome</keyword>
<proteinExistence type="predicted"/>
<evidence type="ECO:0000313" key="2">
    <source>
        <dbReference type="Proteomes" id="UP000219452"/>
    </source>
</evidence>
<protein>
    <submittedName>
        <fullName evidence="1">Uncharacterized protein</fullName>
    </submittedName>
</protein>
<dbReference type="EMBL" id="OCNH01000002">
    <property type="protein sequence ID" value="SOD89443.1"/>
    <property type="molecule type" value="Genomic_DNA"/>
</dbReference>
<gene>
    <name evidence="1" type="ORF">SAMN06269250_3068</name>
</gene>
<evidence type="ECO:0000313" key="1">
    <source>
        <dbReference type="EMBL" id="SOD89443.1"/>
    </source>
</evidence>
<dbReference type="Proteomes" id="UP000219452">
    <property type="component" value="Unassembled WGS sequence"/>
</dbReference>
<sequence length="61" mass="7400">MRKSNHQMEENVTYLNEYHRQQSKKMIRKVSEQPLMSLQECIEQAKRLKDQPLKTVPKKSR</sequence>
<organism evidence="1 2">
    <name type="scientific">Spirosoma fluviale</name>
    <dbReference type="NCBI Taxonomy" id="1597977"/>
    <lineage>
        <taxon>Bacteria</taxon>
        <taxon>Pseudomonadati</taxon>
        <taxon>Bacteroidota</taxon>
        <taxon>Cytophagia</taxon>
        <taxon>Cytophagales</taxon>
        <taxon>Cytophagaceae</taxon>
        <taxon>Spirosoma</taxon>
    </lineage>
</organism>
<reference evidence="2" key="1">
    <citation type="submission" date="2017-09" db="EMBL/GenBank/DDBJ databases">
        <authorList>
            <person name="Varghese N."/>
            <person name="Submissions S."/>
        </authorList>
    </citation>
    <scope>NUCLEOTIDE SEQUENCE [LARGE SCALE GENOMIC DNA]</scope>
    <source>
        <strain evidence="2">DSM 29961</strain>
    </source>
</reference>
<accession>A0A286G1S3</accession>
<dbReference type="AlphaFoldDB" id="A0A286G1S3"/>
<name>A0A286G1S3_9BACT</name>